<protein>
    <submittedName>
        <fullName evidence="1">Predicted protein</fullName>
    </submittedName>
</protein>
<name>F0UPU1_AJEC8</name>
<sequence>MDFGKWEQAGQGWGKVGRGMGILKKRGHVFFCGLLSKLICDEKTEYTARQRTRKVSPAYNELYKKKGIVQKEYMGIGECGRTGKPPASNKSRHSMPGKTVCPCSGLRSRKAIDAEYELAENDVGQRSAQESGLAHSGYHVGVVIQTWKESCGSEQQPRG</sequence>
<reference evidence="2" key="1">
    <citation type="submission" date="2008-07" db="EMBL/GenBank/DDBJ databases">
        <title>Annotation of Ajellomyces capsulatus strain H88.</title>
        <authorList>
            <person name="Champion M."/>
            <person name="Cuomo C."/>
            <person name="Ma L.-J."/>
            <person name="Henn M.R."/>
            <person name="Sil A."/>
            <person name="Goldman B."/>
            <person name="Young S.K."/>
            <person name="Kodira C.D."/>
            <person name="Zeng Q."/>
            <person name="Koehrsen M."/>
            <person name="Alvarado L."/>
            <person name="Berlin A."/>
            <person name="Borenstein D."/>
            <person name="Chen Z."/>
            <person name="Engels R."/>
            <person name="Freedman E."/>
            <person name="Gellesch M."/>
            <person name="Goldberg J."/>
            <person name="Griggs A."/>
            <person name="Gujja S."/>
            <person name="Heiman D."/>
            <person name="Hepburn T."/>
            <person name="Howarth C."/>
            <person name="Jen D."/>
            <person name="Larson L."/>
            <person name="Lewis B."/>
            <person name="Mehta T."/>
            <person name="Park D."/>
            <person name="Pearson M."/>
            <person name="Roberts A."/>
            <person name="Saif S."/>
            <person name="Shea T."/>
            <person name="Shenoy N."/>
            <person name="Sisk P."/>
            <person name="Stolte C."/>
            <person name="Sykes S."/>
            <person name="Walk T."/>
            <person name="White J."/>
            <person name="Yandava C."/>
            <person name="Klein B."/>
            <person name="McEwen J.G."/>
            <person name="Puccia R."/>
            <person name="Goldman G.H."/>
            <person name="Felipe M.S."/>
            <person name="Nino-Vega G."/>
            <person name="San-Blas G."/>
            <person name="Taylor J."/>
            <person name="Mendoza L."/>
            <person name="Galagan J."/>
            <person name="Nusbaum C."/>
            <person name="Birren B."/>
        </authorList>
    </citation>
    <scope>NUCLEOTIDE SEQUENCE [LARGE SCALE GENOMIC DNA]</scope>
    <source>
        <strain evidence="2">H88</strain>
    </source>
</reference>
<accession>F0UPU1</accession>
<organism evidence="2">
    <name type="scientific">Ajellomyces capsulatus (strain H88)</name>
    <name type="common">Darling's disease fungus</name>
    <name type="synonym">Histoplasma capsulatum</name>
    <dbReference type="NCBI Taxonomy" id="544711"/>
    <lineage>
        <taxon>Eukaryota</taxon>
        <taxon>Fungi</taxon>
        <taxon>Dikarya</taxon>
        <taxon>Ascomycota</taxon>
        <taxon>Pezizomycotina</taxon>
        <taxon>Eurotiomycetes</taxon>
        <taxon>Eurotiomycetidae</taxon>
        <taxon>Onygenales</taxon>
        <taxon>Ajellomycetaceae</taxon>
        <taxon>Histoplasma</taxon>
    </lineage>
</organism>
<dbReference type="EMBL" id="DS990640">
    <property type="protein sequence ID" value="EGC47836.1"/>
    <property type="molecule type" value="Genomic_DNA"/>
</dbReference>
<evidence type="ECO:0000313" key="2">
    <source>
        <dbReference type="Proteomes" id="UP000008142"/>
    </source>
</evidence>
<dbReference type="OMA" id="CDEKTEY"/>
<dbReference type="HOGENOM" id="CLU_140440_0_0_1"/>
<evidence type="ECO:0000313" key="1">
    <source>
        <dbReference type="EMBL" id="EGC47836.1"/>
    </source>
</evidence>
<proteinExistence type="predicted"/>
<dbReference type="Proteomes" id="UP000008142">
    <property type="component" value="Unassembled WGS sequence"/>
</dbReference>
<gene>
    <name evidence="1" type="ORF">HCEG_07051</name>
</gene>
<dbReference type="AlphaFoldDB" id="F0UPU1"/>